<dbReference type="PANTHER" id="PTHR42901">
    <property type="entry name" value="ALCOHOL DEHYDROGENASE"/>
    <property type="match status" value="1"/>
</dbReference>
<dbReference type="InterPro" id="IPR057326">
    <property type="entry name" value="KR_dom"/>
</dbReference>
<dbReference type="SMART" id="SM00822">
    <property type="entry name" value="PKS_KR"/>
    <property type="match status" value="1"/>
</dbReference>
<feature type="domain" description="Ketoreductase" evidence="3">
    <location>
        <begin position="34"/>
        <end position="221"/>
    </location>
</feature>
<comment type="similarity">
    <text evidence="1">Belongs to the short-chain dehydrogenases/reductases (SDR) family.</text>
</comment>
<reference evidence="4" key="1">
    <citation type="journal article" date="2021" name="Nat. Commun.">
        <title>Genetic determinants of endophytism in the Arabidopsis root mycobiome.</title>
        <authorList>
            <person name="Mesny F."/>
            <person name="Miyauchi S."/>
            <person name="Thiergart T."/>
            <person name="Pickel B."/>
            <person name="Atanasova L."/>
            <person name="Karlsson M."/>
            <person name="Huettel B."/>
            <person name="Barry K.W."/>
            <person name="Haridas S."/>
            <person name="Chen C."/>
            <person name="Bauer D."/>
            <person name="Andreopoulos W."/>
            <person name="Pangilinan J."/>
            <person name="LaButti K."/>
            <person name="Riley R."/>
            <person name="Lipzen A."/>
            <person name="Clum A."/>
            <person name="Drula E."/>
            <person name="Henrissat B."/>
            <person name="Kohler A."/>
            <person name="Grigoriev I.V."/>
            <person name="Martin F.M."/>
            <person name="Hacquard S."/>
        </authorList>
    </citation>
    <scope>NUCLEOTIDE SEQUENCE</scope>
    <source>
        <strain evidence="4">MPI-CAGE-CH-0235</strain>
    </source>
</reference>
<dbReference type="Gene3D" id="3.40.50.720">
    <property type="entry name" value="NAD(P)-binding Rossmann-like Domain"/>
    <property type="match status" value="1"/>
</dbReference>
<dbReference type="AlphaFoldDB" id="A0A8K0WPL2"/>
<dbReference type="CDD" id="cd05233">
    <property type="entry name" value="SDR_c"/>
    <property type="match status" value="1"/>
</dbReference>
<evidence type="ECO:0000256" key="1">
    <source>
        <dbReference type="ARBA" id="ARBA00006484"/>
    </source>
</evidence>
<evidence type="ECO:0000259" key="3">
    <source>
        <dbReference type="SMART" id="SM00822"/>
    </source>
</evidence>
<accession>A0A8K0WPL2</accession>
<evidence type="ECO:0000313" key="4">
    <source>
        <dbReference type="EMBL" id="KAH7311352.1"/>
    </source>
</evidence>
<keyword evidence="5" id="KW-1185">Reference proteome</keyword>
<dbReference type="InterPro" id="IPR036291">
    <property type="entry name" value="NAD(P)-bd_dom_sf"/>
</dbReference>
<evidence type="ECO:0000313" key="5">
    <source>
        <dbReference type="Proteomes" id="UP000813444"/>
    </source>
</evidence>
<sequence length="286" mass="30492">MSAPFPTLAITKTWHNTSYPAISPTRKELSAAGKTVVVTGGGTGIGASMARAFAAAGSTQIALFGRREKPLQDTAKELESNFPGLQVLTYSVDVTVKAQVDTAFDFVHSKFGPIDVLMSNAGYVPTGLDPISKLDVEDVWTAFEINVKGSLHVAQAFSRTSRESGAVVVDTSSVVAVLPPWPGAVGYTSSKLASAKVWEFYSAENPETRVVSIQPGTVATDMAEKVGVKGPFDDADLASHFSVWLASPEAHFLDGKYVISNWDVEELKAQADKFAKTDFGSIRLTV</sequence>
<organism evidence="4 5">
    <name type="scientific">Stachybotrys elegans</name>
    <dbReference type="NCBI Taxonomy" id="80388"/>
    <lineage>
        <taxon>Eukaryota</taxon>
        <taxon>Fungi</taxon>
        <taxon>Dikarya</taxon>
        <taxon>Ascomycota</taxon>
        <taxon>Pezizomycotina</taxon>
        <taxon>Sordariomycetes</taxon>
        <taxon>Hypocreomycetidae</taxon>
        <taxon>Hypocreales</taxon>
        <taxon>Stachybotryaceae</taxon>
        <taxon>Stachybotrys</taxon>
    </lineage>
</organism>
<dbReference type="PANTHER" id="PTHR42901:SF1">
    <property type="entry name" value="ALCOHOL DEHYDROGENASE"/>
    <property type="match status" value="1"/>
</dbReference>
<dbReference type="OrthoDB" id="1933717at2759"/>
<comment type="caution">
    <text evidence="4">The sequence shown here is derived from an EMBL/GenBank/DDBJ whole genome shotgun (WGS) entry which is preliminary data.</text>
</comment>
<dbReference type="GO" id="GO:0016491">
    <property type="term" value="F:oxidoreductase activity"/>
    <property type="evidence" value="ECO:0007669"/>
    <property type="project" value="UniProtKB-KW"/>
</dbReference>
<dbReference type="EMBL" id="JAGPNK010000011">
    <property type="protein sequence ID" value="KAH7311352.1"/>
    <property type="molecule type" value="Genomic_DNA"/>
</dbReference>
<proteinExistence type="inferred from homology"/>
<dbReference type="SUPFAM" id="SSF51735">
    <property type="entry name" value="NAD(P)-binding Rossmann-fold domains"/>
    <property type="match status" value="1"/>
</dbReference>
<dbReference type="PRINTS" id="PR00081">
    <property type="entry name" value="GDHRDH"/>
</dbReference>
<gene>
    <name evidence="4" type="ORF">B0I35DRAFT_452645</name>
</gene>
<name>A0A8K0WPL2_9HYPO</name>
<dbReference type="Pfam" id="PF00106">
    <property type="entry name" value="adh_short"/>
    <property type="match status" value="1"/>
</dbReference>
<dbReference type="InterPro" id="IPR002347">
    <property type="entry name" value="SDR_fam"/>
</dbReference>
<dbReference type="Proteomes" id="UP000813444">
    <property type="component" value="Unassembled WGS sequence"/>
</dbReference>
<keyword evidence="2" id="KW-0560">Oxidoreductase</keyword>
<protein>
    <submittedName>
        <fullName evidence="4">Short-chain dehydrogenase</fullName>
    </submittedName>
</protein>
<evidence type="ECO:0000256" key="2">
    <source>
        <dbReference type="ARBA" id="ARBA00023002"/>
    </source>
</evidence>